<feature type="compositionally biased region" description="Basic and acidic residues" evidence="1">
    <location>
        <begin position="69"/>
        <end position="79"/>
    </location>
</feature>
<organism evidence="2 3">
    <name type="scientific">Arctia plantaginis</name>
    <name type="common">Wood tiger moth</name>
    <name type="synonym">Phalaena plantaginis</name>
    <dbReference type="NCBI Taxonomy" id="874455"/>
    <lineage>
        <taxon>Eukaryota</taxon>
        <taxon>Metazoa</taxon>
        <taxon>Ecdysozoa</taxon>
        <taxon>Arthropoda</taxon>
        <taxon>Hexapoda</taxon>
        <taxon>Insecta</taxon>
        <taxon>Pterygota</taxon>
        <taxon>Neoptera</taxon>
        <taxon>Endopterygota</taxon>
        <taxon>Lepidoptera</taxon>
        <taxon>Glossata</taxon>
        <taxon>Ditrysia</taxon>
        <taxon>Noctuoidea</taxon>
        <taxon>Erebidae</taxon>
        <taxon>Arctiinae</taxon>
        <taxon>Arctia</taxon>
    </lineage>
</organism>
<evidence type="ECO:0000313" key="2">
    <source>
        <dbReference type="EMBL" id="CAB3261120.1"/>
    </source>
</evidence>
<comment type="caution">
    <text evidence="2">The sequence shown here is derived from an EMBL/GenBank/DDBJ whole genome shotgun (WGS) entry which is preliminary data.</text>
</comment>
<accession>A0A8S1BED8</accession>
<feature type="region of interest" description="Disordered" evidence="1">
    <location>
        <begin position="122"/>
        <end position="190"/>
    </location>
</feature>
<evidence type="ECO:0000313" key="3">
    <source>
        <dbReference type="Proteomes" id="UP000494256"/>
    </source>
</evidence>
<feature type="region of interest" description="Disordered" evidence="1">
    <location>
        <begin position="42"/>
        <end position="79"/>
    </location>
</feature>
<dbReference type="Proteomes" id="UP000494256">
    <property type="component" value="Unassembled WGS sequence"/>
</dbReference>
<name>A0A8S1BED8_ARCPL</name>
<evidence type="ECO:0000256" key="1">
    <source>
        <dbReference type="SAM" id="MobiDB-lite"/>
    </source>
</evidence>
<protein>
    <submittedName>
        <fullName evidence="2">Uncharacterized protein</fullName>
    </submittedName>
</protein>
<sequence>MNIEELENYASMVLQQAIDARRQRILLKRERAKQEYIEQQLLIESEEKKSKTKEESPPETANSDEEVEADRKKPKLDIPDSKTIISNVFRYLDQEYKFLQLQNDDNPDLRPLAAITQRTSNATGVSPVEVRSIVREDRAKKAEKRKSGSQKQSSNDSSTEDSVSEGKYRITTDSSAERKICSEGNGADKH</sequence>
<reference evidence="2 3" key="1">
    <citation type="submission" date="2020-04" db="EMBL/GenBank/DDBJ databases">
        <authorList>
            <person name="Wallbank WR R."/>
            <person name="Pardo Diaz C."/>
            <person name="Kozak K."/>
            <person name="Martin S."/>
            <person name="Jiggins C."/>
            <person name="Moest M."/>
            <person name="Warren A I."/>
            <person name="Byers J.R.P. K."/>
            <person name="Montejo-Kovacevich G."/>
            <person name="Yen C E."/>
        </authorList>
    </citation>
    <scope>NUCLEOTIDE SEQUENCE [LARGE SCALE GENOMIC DNA]</scope>
</reference>
<feature type="compositionally biased region" description="Basic and acidic residues" evidence="1">
    <location>
        <begin position="45"/>
        <end position="56"/>
    </location>
</feature>
<proteinExistence type="predicted"/>
<gene>
    <name evidence="2" type="ORF">APLA_LOCUS17322</name>
</gene>
<dbReference type="AlphaFoldDB" id="A0A8S1BED8"/>
<feature type="compositionally biased region" description="Basic and acidic residues" evidence="1">
    <location>
        <begin position="164"/>
        <end position="190"/>
    </location>
</feature>
<dbReference type="EMBL" id="CADEBD010000959">
    <property type="protein sequence ID" value="CAB3261120.1"/>
    <property type="molecule type" value="Genomic_DNA"/>
</dbReference>